<dbReference type="GO" id="GO:0016627">
    <property type="term" value="F:oxidoreductase activity, acting on the CH-CH group of donors"/>
    <property type="evidence" value="ECO:0007669"/>
    <property type="project" value="InterPro"/>
</dbReference>
<dbReference type="GO" id="GO:0050660">
    <property type="term" value="F:flavin adenine dinucleotide binding"/>
    <property type="evidence" value="ECO:0007669"/>
    <property type="project" value="InterPro"/>
</dbReference>
<evidence type="ECO:0000259" key="10">
    <source>
        <dbReference type="Pfam" id="PF02771"/>
    </source>
</evidence>
<dbReference type="Pfam" id="PF00441">
    <property type="entry name" value="Acyl-CoA_dh_1"/>
    <property type="match status" value="1"/>
</dbReference>
<dbReference type="InterPro" id="IPR036250">
    <property type="entry name" value="AcylCo_DH-like_C"/>
</dbReference>
<evidence type="ECO:0000313" key="11">
    <source>
        <dbReference type="EMBL" id="SEP23516.1"/>
    </source>
</evidence>
<evidence type="ECO:0000256" key="2">
    <source>
        <dbReference type="ARBA" id="ARBA00009347"/>
    </source>
</evidence>
<dbReference type="SUPFAM" id="SSF56645">
    <property type="entry name" value="Acyl-CoA dehydrogenase NM domain-like"/>
    <property type="match status" value="1"/>
</dbReference>
<dbReference type="InterPro" id="IPR009075">
    <property type="entry name" value="AcylCo_DH/oxidase_C"/>
</dbReference>
<feature type="domain" description="Acyl-CoA dehydrogenase/oxidase N-terminal" evidence="10">
    <location>
        <begin position="7"/>
        <end position="124"/>
    </location>
</feature>
<dbReference type="AlphaFoldDB" id="A0A1H8W778"/>
<evidence type="ECO:0000256" key="3">
    <source>
        <dbReference type="ARBA" id="ARBA00022630"/>
    </source>
</evidence>
<dbReference type="InterPro" id="IPR052161">
    <property type="entry name" value="Mycobact_Acyl-CoA_DH"/>
</dbReference>
<organism evidence="11 12">
    <name type="scientific">Trujillonella endophytica</name>
    <dbReference type="NCBI Taxonomy" id="673521"/>
    <lineage>
        <taxon>Bacteria</taxon>
        <taxon>Bacillati</taxon>
        <taxon>Actinomycetota</taxon>
        <taxon>Actinomycetes</taxon>
        <taxon>Geodermatophilales</taxon>
        <taxon>Geodermatophilaceae</taxon>
        <taxon>Trujillonella</taxon>
    </lineage>
</organism>
<keyword evidence="12" id="KW-1185">Reference proteome</keyword>
<feature type="region of interest" description="Disordered" evidence="7">
    <location>
        <begin position="396"/>
        <end position="415"/>
    </location>
</feature>
<dbReference type="InterPro" id="IPR037069">
    <property type="entry name" value="AcylCoA_DH/ox_N_sf"/>
</dbReference>
<dbReference type="Gene3D" id="1.10.540.10">
    <property type="entry name" value="Acyl-CoA dehydrogenase/oxidase, N-terminal domain"/>
    <property type="match status" value="1"/>
</dbReference>
<accession>A0A1H8W778</accession>
<keyword evidence="4 6" id="KW-0274">FAD</keyword>
<evidence type="ECO:0000256" key="4">
    <source>
        <dbReference type="ARBA" id="ARBA00022827"/>
    </source>
</evidence>
<dbReference type="InterPro" id="IPR013786">
    <property type="entry name" value="AcylCoA_DH/ox_N"/>
</dbReference>
<dbReference type="FunFam" id="2.40.110.10:FF:000011">
    <property type="entry name" value="Acyl-CoA dehydrogenase FadE34"/>
    <property type="match status" value="1"/>
</dbReference>
<dbReference type="Proteomes" id="UP000198960">
    <property type="component" value="Unassembled WGS sequence"/>
</dbReference>
<dbReference type="RefSeq" id="WP_091948211.1">
    <property type="nucleotide sequence ID" value="NZ_FOEE01000017.1"/>
</dbReference>
<keyword evidence="3 6" id="KW-0285">Flavoprotein</keyword>
<dbReference type="PANTHER" id="PTHR43292">
    <property type="entry name" value="ACYL-COA DEHYDROGENASE"/>
    <property type="match status" value="1"/>
</dbReference>
<dbReference type="GO" id="GO:0005886">
    <property type="term" value="C:plasma membrane"/>
    <property type="evidence" value="ECO:0007669"/>
    <property type="project" value="TreeGrafter"/>
</dbReference>
<name>A0A1H8W778_9ACTN</name>
<feature type="domain" description="Acyl-CoA oxidase/dehydrogenase middle" evidence="9">
    <location>
        <begin position="129"/>
        <end position="223"/>
    </location>
</feature>
<sequence>MTTAETETVESFRLRARAWLAENMPRLDADAPLPTLGDDDHEWVRARELQKLLHAGGFAGICFPREYGGLGLSPAHQRAFTEETAGYEMPVQLNIPTFSIVAATLLDMGSEEQKRERISAAIRGDEVLCQFLSEPSGGSDLAGLLTRAELDGDTWILNGQKTWSTSAYAADWGLCLARTNWDVPKHRGLTMFLIPTEAPGLHMNRVKMVNGSREFCEEFFTDVQLPASAVVGEVNNGWAVASRQLFHERNAVGGGSPYVSGIAGRPRALGGQSLFTVARATGRAAEPGVRERVGEWVALEAVKNQMVSRVSRAIGSGALPPPAASLLRLFHAEAAQRGTDLAMDIAGAQIAAGVGTDEGVTGRAGVSYLSRQGASLGGGSSEMARNQISERLLGMPREPAADRDIPFNQVKRGRV</sequence>
<dbReference type="Pfam" id="PF02771">
    <property type="entry name" value="Acyl-CoA_dh_N"/>
    <property type="match status" value="1"/>
</dbReference>
<evidence type="ECO:0000259" key="9">
    <source>
        <dbReference type="Pfam" id="PF02770"/>
    </source>
</evidence>
<evidence type="ECO:0000256" key="6">
    <source>
        <dbReference type="RuleBase" id="RU362125"/>
    </source>
</evidence>
<dbReference type="Gene3D" id="1.20.140.10">
    <property type="entry name" value="Butyryl-CoA Dehydrogenase, subunit A, domain 3"/>
    <property type="match status" value="1"/>
</dbReference>
<evidence type="ECO:0000259" key="8">
    <source>
        <dbReference type="Pfam" id="PF00441"/>
    </source>
</evidence>
<proteinExistence type="inferred from homology"/>
<comment type="cofactor">
    <cofactor evidence="1 6">
        <name>FAD</name>
        <dbReference type="ChEBI" id="CHEBI:57692"/>
    </cofactor>
</comment>
<gene>
    <name evidence="11" type="ORF">SAMN05660991_04142</name>
</gene>
<dbReference type="Pfam" id="PF02770">
    <property type="entry name" value="Acyl-CoA_dh_M"/>
    <property type="match status" value="1"/>
</dbReference>
<evidence type="ECO:0000313" key="12">
    <source>
        <dbReference type="Proteomes" id="UP000198960"/>
    </source>
</evidence>
<comment type="similarity">
    <text evidence="2 6">Belongs to the acyl-CoA dehydrogenase family.</text>
</comment>
<dbReference type="InterPro" id="IPR006091">
    <property type="entry name" value="Acyl-CoA_Oxase/DH_mid-dom"/>
</dbReference>
<reference evidence="12" key="1">
    <citation type="submission" date="2016-10" db="EMBL/GenBank/DDBJ databases">
        <authorList>
            <person name="Varghese N."/>
            <person name="Submissions S."/>
        </authorList>
    </citation>
    <scope>NUCLEOTIDE SEQUENCE [LARGE SCALE GENOMIC DNA]</scope>
    <source>
        <strain evidence="12">DSM 45413</strain>
    </source>
</reference>
<dbReference type="InterPro" id="IPR046373">
    <property type="entry name" value="Acyl-CoA_Oxase/DH_mid-dom_sf"/>
</dbReference>
<dbReference type="Gene3D" id="2.40.110.10">
    <property type="entry name" value="Butyryl-CoA Dehydrogenase, subunit A, domain 2"/>
    <property type="match status" value="1"/>
</dbReference>
<dbReference type="OrthoDB" id="5167280at2"/>
<dbReference type="EMBL" id="FOEE01000017">
    <property type="protein sequence ID" value="SEP23516.1"/>
    <property type="molecule type" value="Genomic_DNA"/>
</dbReference>
<feature type="domain" description="Acyl-CoA dehydrogenase/oxidase C-terminal" evidence="8">
    <location>
        <begin position="235"/>
        <end position="393"/>
    </location>
</feature>
<dbReference type="STRING" id="673521.SAMN05660991_04142"/>
<protein>
    <submittedName>
        <fullName evidence="11">Acyl-CoA dehydrogenase</fullName>
    </submittedName>
</protein>
<dbReference type="SUPFAM" id="SSF47203">
    <property type="entry name" value="Acyl-CoA dehydrogenase C-terminal domain-like"/>
    <property type="match status" value="1"/>
</dbReference>
<keyword evidence="5 6" id="KW-0560">Oxidoreductase</keyword>
<dbReference type="InterPro" id="IPR009100">
    <property type="entry name" value="AcylCoA_DH/oxidase_NM_dom_sf"/>
</dbReference>
<evidence type="ECO:0000256" key="5">
    <source>
        <dbReference type="ARBA" id="ARBA00023002"/>
    </source>
</evidence>
<evidence type="ECO:0000256" key="7">
    <source>
        <dbReference type="SAM" id="MobiDB-lite"/>
    </source>
</evidence>
<evidence type="ECO:0000256" key="1">
    <source>
        <dbReference type="ARBA" id="ARBA00001974"/>
    </source>
</evidence>
<dbReference type="PANTHER" id="PTHR43292:SF4">
    <property type="entry name" value="ACYL-COA DEHYDROGENASE FADE34"/>
    <property type="match status" value="1"/>
</dbReference>